<dbReference type="Proteomes" id="UP000095192">
    <property type="component" value="Unassembled WGS sequence"/>
</dbReference>
<reference evidence="1 2" key="1">
    <citation type="journal article" date="2016" name="BMC Genomics">
        <title>Comparative genomics reveals Cyclospora cayetanensis possesses coccidia-like metabolism and invasion components but unique surface antigens.</title>
        <authorList>
            <person name="Liu S."/>
            <person name="Wang L."/>
            <person name="Zheng H."/>
            <person name="Xu Z."/>
            <person name="Roellig D.M."/>
            <person name="Li N."/>
            <person name="Frace M.A."/>
            <person name="Tang K."/>
            <person name="Arrowood M.J."/>
            <person name="Moss D.M."/>
            <person name="Zhang L."/>
            <person name="Feng Y."/>
            <person name="Xiao L."/>
        </authorList>
    </citation>
    <scope>NUCLEOTIDE SEQUENCE [LARGE SCALE GENOMIC DNA]</scope>
    <source>
        <strain evidence="1 2">CHN_HEN01</strain>
    </source>
</reference>
<name>A0A1D3D3N7_9EIME</name>
<evidence type="ECO:0000313" key="1">
    <source>
        <dbReference type="EMBL" id="OEH78049.1"/>
    </source>
</evidence>
<accession>A0A1D3D3N7</accession>
<dbReference type="AlphaFoldDB" id="A0A1D3D3N7"/>
<sequence>MSNGAPLFIEIASPGKVTGFVDAAATLTGFDWEVSAQSRMESLNAGENFRLAQTRLGGLRNMEENGKGSTENAVLGELVVSGVGTTDGARKVLSLQDAAIGDAAGPLLDVLDKAEAEWRGGKCVELVVPLGTEYKVRPGVAQRFVVEGRHRYESPPLAVPVTATAAGGTLTPTTPVPTPSAAFTFKSDKDGGAVTLKSVSRRGIAKDVMVRFMPIGRIPIKVGRKRM</sequence>
<comment type="caution">
    <text evidence="1">The sequence shown here is derived from an EMBL/GenBank/DDBJ whole genome shotgun (WGS) entry which is preliminary data.</text>
</comment>
<evidence type="ECO:0000313" key="2">
    <source>
        <dbReference type="Proteomes" id="UP000095192"/>
    </source>
</evidence>
<gene>
    <name evidence="1" type="ORF">cyc_09483</name>
</gene>
<keyword evidence="2" id="KW-1185">Reference proteome</keyword>
<dbReference type="EMBL" id="JROU02000874">
    <property type="protein sequence ID" value="OEH78049.1"/>
    <property type="molecule type" value="Genomic_DNA"/>
</dbReference>
<organism evidence="1 2">
    <name type="scientific">Cyclospora cayetanensis</name>
    <dbReference type="NCBI Taxonomy" id="88456"/>
    <lineage>
        <taxon>Eukaryota</taxon>
        <taxon>Sar</taxon>
        <taxon>Alveolata</taxon>
        <taxon>Apicomplexa</taxon>
        <taxon>Conoidasida</taxon>
        <taxon>Coccidia</taxon>
        <taxon>Eucoccidiorida</taxon>
        <taxon>Eimeriorina</taxon>
        <taxon>Eimeriidae</taxon>
        <taxon>Cyclospora</taxon>
    </lineage>
</organism>
<dbReference type="InParanoid" id="A0A1D3D3N7"/>
<proteinExistence type="predicted"/>
<protein>
    <submittedName>
        <fullName evidence="1">Uncharacterized protein</fullName>
    </submittedName>
</protein>
<dbReference type="VEuPathDB" id="ToxoDB:cyc_09483"/>